<keyword evidence="2" id="KW-1185">Reference proteome</keyword>
<accession>A0A5D2JSN8</accession>
<organism evidence="1 2">
    <name type="scientific">Gossypium tomentosum</name>
    <name type="common">Hawaiian cotton</name>
    <name type="synonym">Gossypium sandvicense</name>
    <dbReference type="NCBI Taxonomy" id="34277"/>
    <lineage>
        <taxon>Eukaryota</taxon>
        <taxon>Viridiplantae</taxon>
        <taxon>Streptophyta</taxon>
        <taxon>Embryophyta</taxon>
        <taxon>Tracheophyta</taxon>
        <taxon>Spermatophyta</taxon>
        <taxon>Magnoliopsida</taxon>
        <taxon>eudicotyledons</taxon>
        <taxon>Gunneridae</taxon>
        <taxon>Pentapetalae</taxon>
        <taxon>rosids</taxon>
        <taxon>malvids</taxon>
        <taxon>Malvales</taxon>
        <taxon>Malvaceae</taxon>
        <taxon>Malvoideae</taxon>
        <taxon>Gossypium</taxon>
    </lineage>
</organism>
<protein>
    <submittedName>
        <fullName evidence="1">Uncharacterized protein</fullName>
    </submittedName>
</protein>
<dbReference type="AlphaFoldDB" id="A0A5D2JSN8"/>
<evidence type="ECO:0000313" key="2">
    <source>
        <dbReference type="Proteomes" id="UP000322667"/>
    </source>
</evidence>
<evidence type="ECO:0000313" key="1">
    <source>
        <dbReference type="EMBL" id="TYH57847.1"/>
    </source>
</evidence>
<proteinExistence type="predicted"/>
<reference evidence="1 2" key="1">
    <citation type="submission" date="2019-07" db="EMBL/GenBank/DDBJ databases">
        <title>WGS assembly of Gossypium tomentosum.</title>
        <authorList>
            <person name="Chen Z.J."/>
            <person name="Sreedasyam A."/>
            <person name="Ando A."/>
            <person name="Song Q."/>
            <person name="De L."/>
            <person name="Hulse-Kemp A."/>
            <person name="Ding M."/>
            <person name="Ye W."/>
            <person name="Kirkbride R."/>
            <person name="Jenkins J."/>
            <person name="Plott C."/>
            <person name="Lovell J."/>
            <person name="Lin Y.-M."/>
            <person name="Vaughn R."/>
            <person name="Liu B."/>
            <person name="Li W."/>
            <person name="Simpson S."/>
            <person name="Scheffler B."/>
            <person name="Saski C."/>
            <person name="Grover C."/>
            <person name="Hu G."/>
            <person name="Conover J."/>
            <person name="Carlson J."/>
            <person name="Shu S."/>
            <person name="Boston L."/>
            <person name="Williams M."/>
            <person name="Peterson D."/>
            <person name="Mcgee K."/>
            <person name="Jones D."/>
            <person name="Wendel J."/>
            <person name="Stelly D."/>
            <person name="Grimwood J."/>
            <person name="Schmutz J."/>
        </authorList>
    </citation>
    <scope>NUCLEOTIDE SEQUENCE [LARGE SCALE GENOMIC DNA]</scope>
    <source>
        <strain evidence="1">7179.01</strain>
    </source>
</reference>
<dbReference type="Proteomes" id="UP000322667">
    <property type="component" value="Chromosome D08"/>
</dbReference>
<name>A0A5D2JSN8_GOSTO</name>
<sequence length="34" mass="3990">MDPNPVKVLDDSAHYERFTAFKISLHWLNRMGSI</sequence>
<dbReference type="EMBL" id="CM017630">
    <property type="protein sequence ID" value="TYH57847.1"/>
    <property type="molecule type" value="Genomic_DNA"/>
</dbReference>
<gene>
    <name evidence="1" type="ORF">ES332_D08G116500v1</name>
</gene>